<feature type="coiled-coil region" evidence="1">
    <location>
        <begin position="1"/>
        <end position="28"/>
    </location>
</feature>
<proteinExistence type="predicted"/>
<comment type="caution">
    <text evidence="2">The sequence shown here is derived from an EMBL/GenBank/DDBJ whole genome shotgun (WGS) entry which is preliminary data.</text>
</comment>
<evidence type="ECO:0000313" key="3">
    <source>
        <dbReference type="Proteomes" id="UP000789706"/>
    </source>
</evidence>
<sequence>QELLKKQQTEHKAEIEKLKAKLQSQKVQKTQTPVSQTVEPVRQLRESKVDEIGQMTSQFGKMVLENQFQKPLSPVMQKMCQSYTVQKEESDECFSSLQYLNASINDLSISELFLDNGNKFGALNDAVINVLG</sequence>
<dbReference type="AlphaFoldDB" id="A0A9N9FZH4"/>
<dbReference type="EMBL" id="CAJVPK010001035">
    <property type="protein sequence ID" value="CAG8566953.1"/>
    <property type="molecule type" value="Genomic_DNA"/>
</dbReference>
<accession>A0A9N9FZH4</accession>
<protein>
    <submittedName>
        <fullName evidence="2">4359_t:CDS:1</fullName>
    </submittedName>
</protein>
<evidence type="ECO:0000313" key="2">
    <source>
        <dbReference type="EMBL" id="CAG8566953.1"/>
    </source>
</evidence>
<keyword evidence="3" id="KW-1185">Reference proteome</keyword>
<dbReference type="Proteomes" id="UP000789706">
    <property type="component" value="Unassembled WGS sequence"/>
</dbReference>
<gene>
    <name evidence="2" type="ORF">DEBURN_LOCUS7877</name>
</gene>
<feature type="non-terminal residue" evidence="2">
    <location>
        <position position="132"/>
    </location>
</feature>
<reference evidence="2" key="1">
    <citation type="submission" date="2021-06" db="EMBL/GenBank/DDBJ databases">
        <authorList>
            <person name="Kallberg Y."/>
            <person name="Tangrot J."/>
            <person name="Rosling A."/>
        </authorList>
    </citation>
    <scope>NUCLEOTIDE SEQUENCE</scope>
    <source>
        <strain evidence="2">AZ414A</strain>
    </source>
</reference>
<evidence type="ECO:0000256" key="1">
    <source>
        <dbReference type="SAM" id="Coils"/>
    </source>
</evidence>
<keyword evidence="1" id="KW-0175">Coiled coil</keyword>
<name>A0A9N9FZH4_9GLOM</name>
<organism evidence="2 3">
    <name type="scientific">Diversispora eburnea</name>
    <dbReference type="NCBI Taxonomy" id="1213867"/>
    <lineage>
        <taxon>Eukaryota</taxon>
        <taxon>Fungi</taxon>
        <taxon>Fungi incertae sedis</taxon>
        <taxon>Mucoromycota</taxon>
        <taxon>Glomeromycotina</taxon>
        <taxon>Glomeromycetes</taxon>
        <taxon>Diversisporales</taxon>
        <taxon>Diversisporaceae</taxon>
        <taxon>Diversispora</taxon>
    </lineage>
</organism>